<evidence type="ECO:0000313" key="3">
    <source>
        <dbReference type="Proteomes" id="UP000789396"/>
    </source>
</evidence>
<sequence length="207" mass="23686">MSFEVTEIEISNNLSLELNDLDTNMSVKVIELESAVNMSFELANSELTETALTTSVPAQDLLVRERSSSKLGQSPMPQDAENTETACDHRNHLKREAYACRKSTLISLQLEQRRLQRRNAYTQRTETESTEKAEERRSKHRKLNTLASNSAQTEHYDSGSLLPNESAKPKFCQIYLYDTEQQHQRRQRIMPDLDPSTLSGLQAMLHE</sequence>
<name>A0A9N9NX17_9GLOM</name>
<keyword evidence="3" id="KW-1185">Reference proteome</keyword>
<protein>
    <submittedName>
        <fullName evidence="2">2323_t:CDS:1</fullName>
    </submittedName>
</protein>
<accession>A0A9N9NX17</accession>
<comment type="caution">
    <text evidence="2">The sequence shown here is derived from an EMBL/GenBank/DDBJ whole genome shotgun (WGS) entry which is preliminary data.</text>
</comment>
<dbReference type="AlphaFoldDB" id="A0A9N9NX17"/>
<feature type="compositionally biased region" description="Basic and acidic residues" evidence="1">
    <location>
        <begin position="125"/>
        <end position="137"/>
    </location>
</feature>
<organism evidence="2 3">
    <name type="scientific">Racocetra fulgida</name>
    <dbReference type="NCBI Taxonomy" id="60492"/>
    <lineage>
        <taxon>Eukaryota</taxon>
        <taxon>Fungi</taxon>
        <taxon>Fungi incertae sedis</taxon>
        <taxon>Mucoromycota</taxon>
        <taxon>Glomeromycotina</taxon>
        <taxon>Glomeromycetes</taxon>
        <taxon>Diversisporales</taxon>
        <taxon>Gigasporaceae</taxon>
        <taxon>Racocetra</taxon>
    </lineage>
</organism>
<proteinExistence type="predicted"/>
<dbReference type="Proteomes" id="UP000789396">
    <property type="component" value="Unassembled WGS sequence"/>
</dbReference>
<feature type="region of interest" description="Disordered" evidence="1">
    <location>
        <begin position="183"/>
        <end position="207"/>
    </location>
</feature>
<evidence type="ECO:0000313" key="2">
    <source>
        <dbReference type="EMBL" id="CAG8764629.1"/>
    </source>
</evidence>
<feature type="non-terminal residue" evidence="2">
    <location>
        <position position="1"/>
    </location>
</feature>
<feature type="region of interest" description="Disordered" evidence="1">
    <location>
        <begin position="118"/>
        <end position="142"/>
    </location>
</feature>
<gene>
    <name evidence="2" type="ORF">RFULGI_LOCUS14578</name>
</gene>
<reference evidence="2" key="1">
    <citation type="submission" date="2021-06" db="EMBL/GenBank/DDBJ databases">
        <authorList>
            <person name="Kallberg Y."/>
            <person name="Tangrot J."/>
            <person name="Rosling A."/>
        </authorList>
    </citation>
    <scope>NUCLEOTIDE SEQUENCE</scope>
    <source>
        <strain evidence="2">IN212</strain>
    </source>
</reference>
<evidence type="ECO:0000256" key="1">
    <source>
        <dbReference type="SAM" id="MobiDB-lite"/>
    </source>
</evidence>
<dbReference type="EMBL" id="CAJVPZ010042900">
    <property type="protein sequence ID" value="CAG8764629.1"/>
    <property type="molecule type" value="Genomic_DNA"/>
</dbReference>